<dbReference type="PANTHER" id="PTHR12922:SF7">
    <property type="entry name" value="UBIQUINONE BIOSYNTHESIS PROTEIN COQ4 HOMOLOG, MITOCHONDRIAL"/>
    <property type="match status" value="1"/>
</dbReference>
<dbReference type="GO" id="GO:0006744">
    <property type="term" value="P:ubiquinone biosynthetic process"/>
    <property type="evidence" value="ECO:0007669"/>
    <property type="project" value="InterPro"/>
</dbReference>
<gene>
    <name evidence="1" type="ORF">A6770_24255</name>
</gene>
<reference evidence="1" key="1">
    <citation type="submission" date="2016-04" db="EMBL/GenBank/DDBJ databases">
        <authorList>
            <person name="Tabuchi Yagui T.R."/>
        </authorList>
    </citation>
    <scope>NUCLEOTIDE SEQUENCE [LARGE SCALE GENOMIC DNA]</scope>
    <source>
        <strain evidence="1">NIES-26</strain>
    </source>
</reference>
<dbReference type="InterPro" id="IPR007715">
    <property type="entry name" value="Coq4"/>
</dbReference>
<dbReference type="Pfam" id="PF05019">
    <property type="entry name" value="Coq4"/>
    <property type="match status" value="1"/>
</dbReference>
<sequence length="220" mass="25134">MQSTEQLDEIWQDRAIESIINFVRSADGDFNCIEKLANAVSDPDSLQKIVEFLSSTSQGKQAFQKRPLLGNIDLQKLHRLPTNSLGYSFANHLLTNNLQPLQRKSVENDYEFFAAHITETHDLWHIVTGCDTNILGEIQLEAFYVAQLYASRFWLALITKNLLKTVIYDIELSTTYMDAIAKGWVMAKQAKPLFGIEWNLLWETPLEDVRNSLNIILPSS</sequence>
<dbReference type="AlphaFoldDB" id="A0A367QUZ5"/>
<dbReference type="PANTHER" id="PTHR12922">
    <property type="entry name" value="UBIQUINONE BIOSYNTHESIS PROTEIN"/>
    <property type="match status" value="1"/>
</dbReference>
<proteinExistence type="predicted"/>
<comment type="caution">
    <text evidence="1">The sequence shown here is derived from an EMBL/GenBank/DDBJ whole genome shotgun (WGS) entry which is preliminary data.</text>
</comment>
<name>A0A367QUZ5_9NOSO</name>
<evidence type="ECO:0000313" key="2">
    <source>
        <dbReference type="Proteomes" id="UP000252107"/>
    </source>
</evidence>
<organism evidence="1 2">
    <name type="scientific">Nostoc minutum NIES-26</name>
    <dbReference type="NCBI Taxonomy" id="1844469"/>
    <lineage>
        <taxon>Bacteria</taxon>
        <taxon>Bacillati</taxon>
        <taxon>Cyanobacteriota</taxon>
        <taxon>Cyanophyceae</taxon>
        <taxon>Nostocales</taxon>
        <taxon>Nostocaceae</taxon>
        <taxon>Nostoc</taxon>
    </lineage>
</organism>
<protein>
    <recommendedName>
        <fullName evidence="3">Ubiquinone biosynthesis protein</fullName>
    </recommendedName>
</protein>
<accession>A0A367QUZ5</accession>
<evidence type="ECO:0008006" key="3">
    <source>
        <dbReference type="Google" id="ProtNLM"/>
    </source>
</evidence>
<keyword evidence="2" id="KW-1185">Reference proteome</keyword>
<dbReference type="Proteomes" id="UP000252107">
    <property type="component" value="Unassembled WGS sequence"/>
</dbReference>
<dbReference type="EMBL" id="LXQD01000300">
    <property type="protein sequence ID" value="RCJ28006.1"/>
    <property type="molecule type" value="Genomic_DNA"/>
</dbReference>
<evidence type="ECO:0000313" key="1">
    <source>
        <dbReference type="EMBL" id="RCJ28006.1"/>
    </source>
</evidence>